<name>A0A0D3E7B2_BRAOL</name>
<proteinExistence type="predicted"/>
<reference evidence="1 2" key="1">
    <citation type="journal article" date="2014" name="Genome Biol.">
        <title>Transcriptome and methylome profiling reveals relics of genome dominance in the mesopolyploid Brassica oleracea.</title>
        <authorList>
            <person name="Parkin I.A."/>
            <person name="Koh C."/>
            <person name="Tang H."/>
            <person name="Robinson S.J."/>
            <person name="Kagale S."/>
            <person name="Clarke W.E."/>
            <person name="Town C.D."/>
            <person name="Nixon J."/>
            <person name="Krishnakumar V."/>
            <person name="Bidwell S.L."/>
            <person name="Denoeud F."/>
            <person name="Belcram H."/>
            <person name="Links M.G."/>
            <person name="Just J."/>
            <person name="Clarke C."/>
            <person name="Bender T."/>
            <person name="Huebert T."/>
            <person name="Mason A.S."/>
            <person name="Pires J.C."/>
            <person name="Barker G."/>
            <person name="Moore J."/>
            <person name="Walley P.G."/>
            <person name="Manoli S."/>
            <person name="Batley J."/>
            <person name="Edwards D."/>
            <person name="Nelson M.N."/>
            <person name="Wang X."/>
            <person name="Paterson A.H."/>
            <person name="King G."/>
            <person name="Bancroft I."/>
            <person name="Chalhoub B."/>
            <person name="Sharpe A.G."/>
        </authorList>
    </citation>
    <scope>NUCLEOTIDE SEQUENCE</scope>
    <source>
        <strain evidence="1 2">cv. TO1000</strain>
    </source>
</reference>
<organism evidence="1 2">
    <name type="scientific">Brassica oleracea var. oleracea</name>
    <dbReference type="NCBI Taxonomy" id="109376"/>
    <lineage>
        <taxon>Eukaryota</taxon>
        <taxon>Viridiplantae</taxon>
        <taxon>Streptophyta</taxon>
        <taxon>Embryophyta</taxon>
        <taxon>Tracheophyta</taxon>
        <taxon>Spermatophyta</taxon>
        <taxon>Magnoliopsida</taxon>
        <taxon>eudicotyledons</taxon>
        <taxon>Gunneridae</taxon>
        <taxon>Pentapetalae</taxon>
        <taxon>rosids</taxon>
        <taxon>malvids</taxon>
        <taxon>Brassicales</taxon>
        <taxon>Brassicaceae</taxon>
        <taxon>Brassiceae</taxon>
        <taxon>Brassica</taxon>
    </lineage>
</organism>
<evidence type="ECO:0000313" key="2">
    <source>
        <dbReference type="Proteomes" id="UP000032141"/>
    </source>
</evidence>
<dbReference type="Proteomes" id="UP000032141">
    <property type="component" value="Chromosome C9"/>
</dbReference>
<dbReference type="Gramene" id="Bo9g069790.1">
    <property type="protein sequence ID" value="Bo9g069790.1"/>
    <property type="gene ID" value="Bo9g069790"/>
</dbReference>
<reference evidence="1" key="2">
    <citation type="submission" date="2015-03" db="UniProtKB">
        <authorList>
            <consortium name="EnsemblPlants"/>
        </authorList>
    </citation>
    <scope>IDENTIFICATION</scope>
</reference>
<sequence>MLCFKWRPVCEGRFQLGLGIRVRIGCFRFLSFRMERYIIRSGYFILWIASGF</sequence>
<keyword evidence="2" id="KW-1185">Reference proteome</keyword>
<evidence type="ECO:0000313" key="1">
    <source>
        <dbReference type="EnsemblPlants" id="Bo9g069790.1"/>
    </source>
</evidence>
<dbReference type="HOGENOM" id="CLU_3090042_0_0_1"/>
<dbReference type="EnsemblPlants" id="Bo9g069790.1">
    <property type="protein sequence ID" value="Bo9g069790.1"/>
    <property type="gene ID" value="Bo9g069790"/>
</dbReference>
<protein>
    <submittedName>
        <fullName evidence="1">Uncharacterized protein</fullName>
    </submittedName>
</protein>
<accession>A0A0D3E7B2</accession>
<dbReference type="AlphaFoldDB" id="A0A0D3E7B2"/>